<protein>
    <submittedName>
        <fullName evidence="7">ABC transporter ATP-binding protein</fullName>
    </submittedName>
</protein>
<dbReference type="GO" id="GO:0015658">
    <property type="term" value="F:branched-chain amino acid transmembrane transporter activity"/>
    <property type="evidence" value="ECO:0007669"/>
    <property type="project" value="TreeGrafter"/>
</dbReference>
<dbReference type="CDD" id="cd03224">
    <property type="entry name" value="ABC_TM1139_LivF_branched"/>
    <property type="match status" value="1"/>
</dbReference>
<dbReference type="AlphaFoldDB" id="A0A537K120"/>
<dbReference type="Pfam" id="PF00005">
    <property type="entry name" value="ABC_tran"/>
    <property type="match status" value="1"/>
</dbReference>
<dbReference type="SUPFAM" id="SSF52540">
    <property type="entry name" value="P-loop containing nucleoside triphosphate hydrolases"/>
    <property type="match status" value="1"/>
</dbReference>
<comment type="caution">
    <text evidence="7">The sequence shown here is derived from an EMBL/GenBank/DDBJ whole genome shotgun (WGS) entry which is preliminary data.</text>
</comment>
<dbReference type="PROSITE" id="PS00211">
    <property type="entry name" value="ABC_TRANSPORTER_1"/>
    <property type="match status" value="1"/>
</dbReference>
<dbReference type="Proteomes" id="UP000318509">
    <property type="component" value="Unassembled WGS sequence"/>
</dbReference>
<keyword evidence="2" id="KW-0813">Transport</keyword>
<dbReference type="InterPro" id="IPR003593">
    <property type="entry name" value="AAA+_ATPase"/>
</dbReference>
<feature type="domain" description="ABC transporter" evidence="6">
    <location>
        <begin position="6"/>
        <end position="241"/>
    </location>
</feature>
<dbReference type="PANTHER" id="PTHR43820:SF4">
    <property type="entry name" value="HIGH-AFFINITY BRANCHED-CHAIN AMINO ACID TRANSPORT ATP-BINDING PROTEIN LIVF"/>
    <property type="match status" value="1"/>
</dbReference>
<dbReference type="InterPro" id="IPR027417">
    <property type="entry name" value="P-loop_NTPase"/>
</dbReference>
<dbReference type="GO" id="GO:0005524">
    <property type="term" value="F:ATP binding"/>
    <property type="evidence" value="ECO:0007669"/>
    <property type="project" value="UniProtKB-KW"/>
</dbReference>
<proteinExistence type="inferred from homology"/>
<dbReference type="Gene3D" id="3.40.50.300">
    <property type="entry name" value="P-loop containing nucleotide triphosphate hydrolases"/>
    <property type="match status" value="1"/>
</dbReference>
<evidence type="ECO:0000256" key="3">
    <source>
        <dbReference type="ARBA" id="ARBA00022741"/>
    </source>
</evidence>
<evidence type="ECO:0000256" key="4">
    <source>
        <dbReference type="ARBA" id="ARBA00022840"/>
    </source>
</evidence>
<dbReference type="InterPro" id="IPR052156">
    <property type="entry name" value="BCAA_Transport_ATP-bd_LivF"/>
</dbReference>
<keyword evidence="4 7" id="KW-0067">ATP-binding</keyword>
<accession>A0A537K120</accession>
<evidence type="ECO:0000259" key="6">
    <source>
        <dbReference type="PROSITE" id="PS50893"/>
    </source>
</evidence>
<dbReference type="InterPro" id="IPR017871">
    <property type="entry name" value="ABC_transporter-like_CS"/>
</dbReference>
<evidence type="ECO:0000313" key="7">
    <source>
        <dbReference type="EMBL" id="TMI89166.1"/>
    </source>
</evidence>
<keyword evidence="5" id="KW-0029">Amino-acid transport</keyword>
<dbReference type="PANTHER" id="PTHR43820">
    <property type="entry name" value="HIGH-AFFINITY BRANCHED-CHAIN AMINO ACID TRANSPORT ATP-BINDING PROTEIN LIVF"/>
    <property type="match status" value="1"/>
</dbReference>
<dbReference type="EMBL" id="VBAK01000129">
    <property type="protein sequence ID" value="TMI89166.1"/>
    <property type="molecule type" value="Genomic_DNA"/>
</dbReference>
<dbReference type="GO" id="GO:0015807">
    <property type="term" value="P:L-amino acid transport"/>
    <property type="evidence" value="ECO:0007669"/>
    <property type="project" value="TreeGrafter"/>
</dbReference>
<comment type="similarity">
    <text evidence="1">Belongs to the ABC transporter superfamily.</text>
</comment>
<gene>
    <name evidence="7" type="ORF">E6H00_10665</name>
</gene>
<dbReference type="GO" id="GO:0016887">
    <property type="term" value="F:ATP hydrolysis activity"/>
    <property type="evidence" value="ECO:0007669"/>
    <property type="project" value="InterPro"/>
</dbReference>
<evidence type="ECO:0000256" key="1">
    <source>
        <dbReference type="ARBA" id="ARBA00005417"/>
    </source>
</evidence>
<dbReference type="PROSITE" id="PS50893">
    <property type="entry name" value="ABC_TRANSPORTER_2"/>
    <property type="match status" value="1"/>
</dbReference>
<keyword evidence="3" id="KW-0547">Nucleotide-binding</keyword>
<sequence length="250" mass="26214">MTAPLLSVSGLVARRGGVEVLHGIDLEVRAGAILAIIGPNGAGKSTLLGTIAGAYPASAGAVVLDGRPITGLPAEAVVRLGISLVPERRQIFSTLTVRQNLLLGGYHRYWRHRAAVHADVARPQAIFPRLTVVDRQAGGTLSGGEQQMLAVGRGLMSRPRVLLLDEPSLGLAPLVVREIVHALERLRRAEGLTVVLVEQNVKAAMAIADDVCVMERGRIVLRGAPGELVAHPGIKLAYLGKGYAIAAPGS</sequence>
<organism evidence="7 8">
    <name type="scientific">Candidatus Segetimicrobium genomatis</name>
    <dbReference type="NCBI Taxonomy" id="2569760"/>
    <lineage>
        <taxon>Bacteria</taxon>
        <taxon>Bacillati</taxon>
        <taxon>Candidatus Sysuimicrobiota</taxon>
        <taxon>Candidatus Sysuimicrobiia</taxon>
        <taxon>Candidatus Sysuimicrobiales</taxon>
        <taxon>Candidatus Segetimicrobiaceae</taxon>
        <taxon>Candidatus Segetimicrobium</taxon>
    </lineage>
</organism>
<dbReference type="InterPro" id="IPR003439">
    <property type="entry name" value="ABC_transporter-like_ATP-bd"/>
</dbReference>
<dbReference type="SMART" id="SM00382">
    <property type="entry name" value="AAA"/>
    <property type="match status" value="1"/>
</dbReference>
<evidence type="ECO:0000256" key="5">
    <source>
        <dbReference type="ARBA" id="ARBA00022970"/>
    </source>
</evidence>
<name>A0A537K120_9BACT</name>
<evidence type="ECO:0000256" key="2">
    <source>
        <dbReference type="ARBA" id="ARBA00022448"/>
    </source>
</evidence>
<evidence type="ECO:0000313" key="8">
    <source>
        <dbReference type="Proteomes" id="UP000318509"/>
    </source>
</evidence>
<reference evidence="7 8" key="1">
    <citation type="journal article" date="2019" name="Nat. Microbiol.">
        <title>Mediterranean grassland soil C-N compound turnover is dependent on rainfall and depth, and is mediated by genomically divergent microorganisms.</title>
        <authorList>
            <person name="Diamond S."/>
            <person name="Andeer P.F."/>
            <person name="Li Z."/>
            <person name="Crits-Christoph A."/>
            <person name="Burstein D."/>
            <person name="Anantharaman K."/>
            <person name="Lane K.R."/>
            <person name="Thomas B.C."/>
            <person name="Pan C."/>
            <person name="Northen T.R."/>
            <person name="Banfield J.F."/>
        </authorList>
    </citation>
    <scope>NUCLEOTIDE SEQUENCE [LARGE SCALE GENOMIC DNA]</scope>
    <source>
        <strain evidence="7">NP_3</strain>
    </source>
</reference>